<feature type="transmembrane region" description="Helical" evidence="1">
    <location>
        <begin position="164"/>
        <end position="186"/>
    </location>
</feature>
<dbReference type="PANTHER" id="PTHR33979:SF2">
    <property type="entry name" value="PEPTIDASE M50B-LIKE-DOMAIN-CONTAINING PROTEIN"/>
    <property type="match status" value="1"/>
</dbReference>
<evidence type="ECO:0000313" key="2">
    <source>
        <dbReference type="EMBL" id="MFB9313412.1"/>
    </source>
</evidence>
<feature type="transmembrane region" description="Helical" evidence="1">
    <location>
        <begin position="119"/>
        <end position="135"/>
    </location>
</feature>
<dbReference type="RefSeq" id="WP_140007949.1">
    <property type="nucleotide sequence ID" value="NZ_JBHMDG010000012.1"/>
</dbReference>
<sequence>MDALTETWDRATAVQPLPEPWVVLATGAVALVLVLGSATWRRVRLGVTVVHEAGHAVVAVLVGRRLQGIRLHADTSGVTVSRGRPTGPGMVATLAAGYLAPAAVGVGAALLLASGRGVLMLWLILLLLVALLVWVRNWYGALTLVVIGAGIGLLTWYAEPEVQAVVAYLVAWLLLLAAPRPVLELLTAGKRRSRTSDPDQLARLTHLPAPVWCVLMLLANLAGLLVGALTLAPDLLARA</sequence>
<keyword evidence="3" id="KW-1185">Reference proteome</keyword>
<dbReference type="Pfam" id="PF13398">
    <property type="entry name" value="Peptidase_M50B"/>
    <property type="match status" value="1"/>
</dbReference>
<evidence type="ECO:0000313" key="3">
    <source>
        <dbReference type="Proteomes" id="UP001589750"/>
    </source>
</evidence>
<proteinExistence type="predicted"/>
<reference evidence="2 3" key="1">
    <citation type="submission" date="2024-09" db="EMBL/GenBank/DDBJ databases">
        <authorList>
            <person name="Sun Q."/>
            <person name="Mori K."/>
        </authorList>
    </citation>
    <scope>NUCLEOTIDE SEQUENCE [LARGE SCALE GENOMIC DNA]</scope>
    <source>
        <strain evidence="2 3">JCM 9626</strain>
    </source>
</reference>
<keyword evidence="1" id="KW-0812">Transmembrane</keyword>
<name>A0ABV5KAF7_9ACTN</name>
<accession>A0ABV5KAF7</accession>
<organism evidence="2 3">
    <name type="scientific">Nocardioides plantarum</name>
    <dbReference type="NCBI Taxonomy" id="29299"/>
    <lineage>
        <taxon>Bacteria</taxon>
        <taxon>Bacillati</taxon>
        <taxon>Actinomycetota</taxon>
        <taxon>Actinomycetes</taxon>
        <taxon>Propionibacteriales</taxon>
        <taxon>Nocardioidaceae</taxon>
        <taxon>Nocardioides</taxon>
    </lineage>
</organism>
<feature type="transmembrane region" description="Helical" evidence="1">
    <location>
        <begin position="207"/>
        <end position="232"/>
    </location>
</feature>
<feature type="transmembrane region" description="Helical" evidence="1">
    <location>
        <begin position="91"/>
        <end position="113"/>
    </location>
</feature>
<dbReference type="Proteomes" id="UP001589750">
    <property type="component" value="Unassembled WGS sequence"/>
</dbReference>
<dbReference type="EMBL" id="JBHMDG010000012">
    <property type="protein sequence ID" value="MFB9313412.1"/>
    <property type="molecule type" value="Genomic_DNA"/>
</dbReference>
<evidence type="ECO:0000256" key="1">
    <source>
        <dbReference type="SAM" id="Phobius"/>
    </source>
</evidence>
<dbReference type="PANTHER" id="PTHR33979">
    <property type="entry name" value="OS02G0221600 PROTEIN"/>
    <property type="match status" value="1"/>
</dbReference>
<keyword evidence="1" id="KW-0472">Membrane</keyword>
<protein>
    <submittedName>
        <fullName evidence="2">M50 family metallopeptidase</fullName>
    </submittedName>
</protein>
<dbReference type="InterPro" id="IPR049500">
    <property type="entry name" value="Peptidase_M50B-like"/>
</dbReference>
<comment type="caution">
    <text evidence="2">The sequence shown here is derived from an EMBL/GenBank/DDBJ whole genome shotgun (WGS) entry which is preliminary data.</text>
</comment>
<gene>
    <name evidence="2" type="ORF">ACFFRI_10190</name>
</gene>
<feature type="transmembrane region" description="Helical" evidence="1">
    <location>
        <begin position="20"/>
        <end position="40"/>
    </location>
</feature>
<feature type="transmembrane region" description="Helical" evidence="1">
    <location>
        <begin position="142"/>
        <end position="158"/>
    </location>
</feature>
<keyword evidence="1" id="KW-1133">Transmembrane helix</keyword>